<name>A0A150N6X6_9BACL</name>
<sequence length="92" mass="10571">MSEVHEAITAHIQKQHAVIKRFAQLEAERERYIDEAVALCQNGLPFTVTKINEITKEMNELAKHGGMPQRKYVTVEMVKEYTERLTKQGGTK</sequence>
<evidence type="ECO:0000313" key="2">
    <source>
        <dbReference type="Proteomes" id="UP000075324"/>
    </source>
</evidence>
<dbReference type="Pfam" id="PF10752">
    <property type="entry name" value="DUF2533"/>
    <property type="match status" value="1"/>
</dbReference>
<proteinExistence type="predicted"/>
<reference evidence="1 2" key="1">
    <citation type="submission" date="2016-01" db="EMBL/GenBank/DDBJ databases">
        <title>Draft Genome Sequences of Seven Thermophilic Sporeformers Isolated from Foods.</title>
        <authorList>
            <person name="Berendsen E.M."/>
            <person name="Wells-Bennik M.H."/>
            <person name="Krawcyk A.O."/>
            <person name="De Jong A."/>
            <person name="Holsappel S."/>
            <person name="Eijlander R.T."/>
            <person name="Kuipers O.P."/>
        </authorList>
    </citation>
    <scope>NUCLEOTIDE SEQUENCE [LARGE SCALE GENOMIC DNA]</scope>
    <source>
        <strain evidence="1 2">B4110</strain>
    </source>
</reference>
<dbReference type="PATRIC" id="fig|153151.4.peg.483"/>
<organism evidence="1 2">
    <name type="scientific">Parageobacillus toebii</name>
    <dbReference type="NCBI Taxonomy" id="153151"/>
    <lineage>
        <taxon>Bacteria</taxon>
        <taxon>Bacillati</taxon>
        <taxon>Bacillota</taxon>
        <taxon>Bacilli</taxon>
        <taxon>Bacillales</taxon>
        <taxon>Anoxybacillaceae</taxon>
        <taxon>Parageobacillus</taxon>
    </lineage>
</organism>
<evidence type="ECO:0008006" key="3">
    <source>
        <dbReference type="Google" id="ProtNLM"/>
    </source>
</evidence>
<dbReference type="InterPro" id="IPR019688">
    <property type="entry name" value="DUF2533"/>
</dbReference>
<dbReference type="Proteomes" id="UP000075324">
    <property type="component" value="Unassembled WGS sequence"/>
</dbReference>
<dbReference type="RefSeq" id="WP_062677373.1">
    <property type="nucleotide sequence ID" value="NZ_LQYW01000014.1"/>
</dbReference>
<gene>
    <name evidence="1" type="ORF">B4110_2018</name>
</gene>
<comment type="caution">
    <text evidence="1">The sequence shown here is derived from an EMBL/GenBank/DDBJ whole genome shotgun (WGS) entry which is preliminary data.</text>
</comment>
<dbReference type="AlphaFoldDB" id="A0A150N6X6"/>
<dbReference type="EMBL" id="LQYW01000014">
    <property type="protein sequence ID" value="KYD32396.1"/>
    <property type="molecule type" value="Genomic_DNA"/>
</dbReference>
<protein>
    <recommendedName>
        <fullName evidence="3">DUF2533 domain-containing protein</fullName>
    </recommendedName>
</protein>
<accession>A0A150N6X6</accession>
<evidence type="ECO:0000313" key="1">
    <source>
        <dbReference type="EMBL" id="KYD32396.1"/>
    </source>
</evidence>